<sequence>MIDRYLSDILVQDEVYFLFRDWGILPKANIGLENDLPHFGPTYPDDFEPAPGSHTWDRGSFEDIIHANRRPNQGRVPLDKGKSTKDNTHFLIVNMDN</sequence>
<name>A0A3M2SPT0_9HYPO</name>
<proteinExistence type="predicted"/>
<dbReference type="EMBL" id="NKUJ01000007">
    <property type="protein sequence ID" value="RMJ19561.1"/>
    <property type="molecule type" value="Genomic_DNA"/>
</dbReference>
<gene>
    <name evidence="1" type="ORF">CDV36_000826</name>
</gene>
<dbReference type="Proteomes" id="UP000277212">
    <property type="component" value="Unassembled WGS sequence"/>
</dbReference>
<comment type="caution">
    <text evidence="1">The sequence shown here is derived from an EMBL/GenBank/DDBJ whole genome shotgun (WGS) entry which is preliminary data.</text>
</comment>
<organism evidence="1 2">
    <name type="scientific">Fusarium kuroshium</name>
    <dbReference type="NCBI Taxonomy" id="2010991"/>
    <lineage>
        <taxon>Eukaryota</taxon>
        <taxon>Fungi</taxon>
        <taxon>Dikarya</taxon>
        <taxon>Ascomycota</taxon>
        <taxon>Pezizomycotina</taxon>
        <taxon>Sordariomycetes</taxon>
        <taxon>Hypocreomycetidae</taxon>
        <taxon>Hypocreales</taxon>
        <taxon>Nectriaceae</taxon>
        <taxon>Fusarium</taxon>
        <taxon>Fusarium solani species complex</taxon>
    </lineage>
</organism>
<evidence type="ECO:0000313" key="2">
    <source>
        <dbReference type="Proteomes" id="UP000277212"/>
    </source>
</evidence>
<accession>A0A3M2SPT0</accession>
<evidence type="ECO:0000313" key="1">
    <source>
        <dbReference type="EMBL" id="RMJ19561.1"/>
    </source>
</evidence>
<reference evidence="1 2" key="1">
    <citation type="submission" date="2017-06" db="EMBL/GenBank/DDBJ databases">
        <title>Comparative genomic analysis of Ambrosia Fusariam Clade fungi.</title>
        <authorList>
            <person name="Stajich J.E."/>
            <person name="Carrillo J."/>
            <person name="Kijimoto T."/>
            <person name="Eskalen A."/>
            <person name="O'Donnell K."/>
            <person name="Kasson M."/>
        </authorList>
    </citation>
    <scope>NUCLEOTIDE SEQUENCE [LARGE SCALE GENOMIC DNA]</scope>
    <source>
        <strain evidence="1">UCR3666</strain>
    </source>
</reference>
<keyword evidence="2" id="KW-1185">Reference proteome</keyword>
<dbReference type="AlphaFoldDB" id="A0A3M2SPT0"/>
<protein>
    <submittedName>
        <fullName evidence="1">Uncharacterized protein</fullName>
    </submittedName>
</protein>